<dbReference type="STRING" id="1514105.AOC36_01275"/>
<evidence type="ECO:0000256" key="2">
    <source>
        <dbReference type="ARBA" id="ARBA00006683"/>
    </source>
</evidence>
<proteinExistence type="inferred from homology"/>
<dbReference type="InterPro" id="IPR003856">
    <property type="entry name" value="LPS_length_determ_N"/>
</dbReference>
<comment type="similarity">
    <text evidence="2">Belongs to the CpsC/CapA family.</text>
</comment>
<evidence type="ECO:0000256" key="6">
    <source>
        <dbReference type="ARBA" id="ARBA00023136"/>
    </source>
</evidence>
<gene>
    <name evidence="9" type="ORF">AOC36_01275</name>
</gene>
<dbReference type="GO" id="GO:0005886">
    <property type="term" value="C:plasma membrane"/>
    <property type="evidence" value="ECO:0007669"/>
    <property type="project" value="UniProtKB-SubCell"/>
</dbReference>
<dbReference type="Proteomes" id="UP000063781">
    <property type="component" value="Chromosome"/>
</dbReference>
<dbReference type="AlphaFoldDB" id="A0A120JTF4"/>
<dbReference type="RefSeq" id="WP_067630292.1">
    <property type="nucleotide sequence ID" value="NZ_CP013213.1"/>
</dbReference>
<evidence type="ECO:0000256" key="4">
    <source>
        <dbReference type="ARBA" id="ARBA00022692"/>
    </source>
</evidence>
<comment type="subcellular location">
    <subcellularLocation>
        <location evidence="1">Cell membrane</location>
        <topology evidence="1">Multi-pass membrane protein</topology>
    </subcellularLocation>
</comment>
<dbReference type="PANTHER" id="PTHR32309">
    <property type="entry name" value="TYROSINE-PROTEIN KINASE"/>
    <property type="match status" value="1"/>
</dbReference>
<evidence type="ECO:0000313" key="9">
    <source>
        <dbReference type="EMBL" id="AMC92670.1"/>
    </source>
</evidence>
<keyword evidence="10" id="KW-1185">Reference proteome</keyword>
<dbReference type="KEGG" id="erl:AOC36_01275"/>
<keyword evidence="4 7" id="KW-0812">Transmembrane</keyword>
<feature type="transmembrane region" description="Helical" evidence="7">
    <location>
        <begin position="29"/>
        <end position="50"/>
    </location>
</feature>
<dbReference type="PANTHER" id="PTHR32309:SF13">
    <property type="entry name" value="FERRIC ENTEROBACTIN TRANSPORT PROTEIN FEPE"/>
    <property type="match status" value="1"/>
</dbReference>
<dbReference type="InterPro" id="IPR050445">
    <property type="entry name" value="Bact_polysacc_biosynth/exp"/>
</dbReference>
<dbReference type="Pfam" id="PF02706">
    <property type="entry name" value="Wzz"/>
    <property type="match status" value="1"/>
</dbReference>
<sequence>MEPTRDLLTDQEDDLSFVELYEAIKKKMILILIVGLICGGCAFGFASVFIRPIYESSAILIVNNRRDESNQAITYDEITSAQNLAPVYSIIIKSNIVMGRLIENLSLDMTTNELASKVTVSAIDKTQVINVAVRDENPNNALLYIQEIVEVAPEIIVELVEAGSVGVASIPQLPINPVSPNVKMITIMAFVFGVMISIGVVLLGHILDRTYRLPEPLEKELGIPVIGIIPNFEQVSRGLR</sequence>
<dbReference type="GO" id="GO:0004713">
    <property type="term" value="F:protein tyrosine kinase activity"/>
    <property type="evidence" value="ECO:0007669"/>
    <property type="project" value="TreeGrafter"/>
</dbReference>
<keyword evidence="6 7" id="KW-0472">Membrane</keyword>
<dbReference type="OrthoDB" id="2360475at2"/>
<organism evidence="9 10">
    <name type="scientific">Erysipelothrix larvae</name>
    <dbReference type="NCBI Taxonomy" id="1514105"/>
    <lineage>
        <taxon>Bacteria</taxon>
        <taxon>Bacillati</taxon>
        <taxon>Bacillota</taxon>
        <taxon>Erysipelotrichia</taxon>
        <taxon>Erysipelotrichales</taxon>
        <taxon>Erysipelotrichaceae</taxon>
        <taxon>Erysipelothrix</taxon>
    </lineage>
</organism>
<evidence type="ECO:0000313" key="10">
    <source>
        <dbReference type="Proteomes" id="UP000063781"/>
    </source>
</evidence>
<reference evidence="9 10" key="1">
    <citation type="submission" date="2015-10" db="EMBL/GenBank/DDBJ databases">
        <title>Erysipelothrix larvae sp. LV19 isolated from the larval gut of the rhinoceros beetle, Trypoxylus dichotomus.</title>
        <authorList>
            <person name="Lim S."/>
            <person name="Kim B.-C."/>
        </authorList>
    </citation>
    <scope>NUCLEOTIDE SEQUENCE [LARGE SCALE GENOMIC DNA]</scope>
    <source>
        <strain evidence="9 10">LV19</strain>
    </source>
</reference>
<evidence type="ECO:0000256" key="7">
    <source>
        <dbReference type="SAM" id="Phobius"/>
    </source>
</evidence>
<feature type="domain" description="Polysaccharide chain length determinant N-terminal" evidence="8">
    <location>
        <begin position="13"/>
        <end position="105"/>
    </location>
</feature>
<evidence type="ECO:0000259" key="8">
    <source>
        <dbReference type="Pfam" id="PF02706"/>
    </source>
</evidence>
<name>A0A120JTF4_9FIRM</name>
<protein>
    <recommendedName>
        <fullName evidence="8">Polysaccharide chain length determinant N-terminal domain-containing protein</fullName>
    </recommendedName>
</protein>
<evidence type="ECO:0000256" key="1">
    <source>
        <dbReference type="ARBA" id="ARBA00004651"/>
    </source>
</evidence>
<keyword evidence="5 7" id="KW-1133">Transmembrane helix</keyword>
<feature type="transmembrane region" description="Helical" evidence="7">
    <location>
        <begin position="184"/>
        <end position="207"/>
    </location>
</feature>
<evidence type="ECO:0000256" key="3">
    <source>
        <dbReference type="ARBA" id="ARBA00022475"/>
    </source>
</evidence>
<keyword evidence="3" id="KW-1003">Cell membrane</keyword>
<accession>A0A120JTF4</accession>
<evidence type="ECO:0000256" key="5">
    <source>
        <dbReference type="ARBA" id="ARBA00022989"/>
    </source>
</evidence>
<dbReference type="EMBL" id="CP013213">
    <property type="protein sequence ID" value="AMC92670.1"/>
    <property type="molecule type" value="Genomic_DNA"/>
</dbReference>